<dbReference type="SUPFAM" id="SSF102198">
    <property type="entry name" value="Putative cyclase"/>
    <property type="match status" value="1"/>
</dbReference>
<dbReference type="InterPro" id="IPR037175">
    <property type="entry name" value="KFase_sf"/>
</dbReference>
<dbReference type="Pfam" id="PF04199">
    <property type="entry name" value="Cyclase"/>
    <property type="match status" value="1"/>
</dbReference>
<protein>
    <submittedName>
        <fullName evidence="1">Cyclase family protein</fullName>
        <ecNumber evidence="1">3.5.-.-</ecNumber>
    </submittedName>
</protein>
<keyword evidence="1" id="KW-0378">Hydrolase</keyword>
<comment type="caution">
    <text evidence="1">The sequence shown here is derived from an EMBL/GenBank/DDBJ whole genome shotgun (WGS) entry which is preliminary data.</text>
</comment>
<proteinExistence type="predicted"/>
<dbReference type="Gene3D" id="3.50.30.50">
    <property type="entry name" value="Putative cyclase"/>
    <property type="match status" value="1"/>
</dbReference>
<dbReference type="Proteomes" id="UP001597180">
    <property type="component" value="Unassembled WGS sequence"/>
</dbReference>
<gene>
    <name evidence="1" type="ORF">ACFQ4B_32020</name>
</gene>
<accession>A0ABW3UV04</accession>
<dbReference type="EC" id="3.5.-.-" evidence="1"/>
<evidence type="ECO:0000313" key="2">
    <source>
        <dbReference type="Proteomes" id="UP001597180"/>
    </source>
</evidence>
<keyword evidence="2" id="KW-1185">Reference proteome</keyword>
<dbReference type="GO" id="GO:0016787">
    <property type="term" value="F:hydrolase activity"/>
    <property type="evidence" value="ECO:0007669"/>
    <property type="project" value="UniProtKB-KW"/>
</dbReference>
<evidence type="ECO:0000313" key="1">
    <source>
        <dbReference type="EMBL" id="MFD1224748.1"/>
    </source>
</evidence>
<sequence>MRIIDLSHPIYDGMSVYPGDAETSLVRSKHIKQDGYTNHQLSANMHAGTHIDGPMHLLDCDKYLNEFPVETFIGEGCLLDVSQDRTIDYKAEYEQHIQQKQIVLLYTGYSQYYGQPRYYTDHPVLTLQFAELLVRKQVKMIGLDFPSPDSYPFEIHKYLFQHDILIIENLTNVEKLLQVPSFEIIALPLSIKADSSLTRVVAKAE</sequence>
<organism evidence="1 2">
    <name type="scientific">Paenibacillus vulneris</name>
    <dbReference type="NCBI Taxonomy" id="1133364"/>
    <lineage>
        <taxon>Bacteria</taxon>
        <taxon>Bacillati</taxon>
        <taxon>Bacillota</taxon>
        <taxon>Bacilli</taxon>
        <taxon>Bacillales</taxon>
        <taxon>Paenibacillaceae</taxon>
        <taxon>Paenibacillus</taxon>
    </lineage>
</organism>
<dbReference type="PANTHER" id="PTHR31118:SF12">
    <property type="entry name" value="CYCLASE-LIKE PROTEIN 2"/>
    <property type="match status" value="1"/>
</dbReference>
<dbReference type="InterPro" id="IPR007325">
    <property type="entry name" value="KFase/CYL"/>
</dbReference>
<dbReference type="EMBL" id="JBHTLU010000047">
    <property type="protein sequence ID" value="MFD1224748.1"/>
    <property type="molecule type" value="Genomic_DNA"/>
</dbReference>
<reference evidence="2" key="1">
    <citation type="journal article" date="2019" name="Int. J. Syst. Evol. Microbiol.">
        <title>The Global Catalogue of Microorganisms (GCM) 10K type strain sequencing project: providing services to taxonomists for standard genome sequencing and annotation.</title>
        <authorList>
            <consortium name="The Broad Institute Genomics Platform"/>
            <consortium name="The Broad Institute Genome Sequencing Center for Infectious Disease"/>
            <person name="Wu L."/>
            <person name="Ma J."/>
        </authorList>
    </citation>
    <scope>NUCLEOTIDE SEQUENCE [LARGE SCALE GENOMIC DNA]</scope>
    <source>
        <strain evidence="2">CCUG 53270</strain>
    </source>
</reference>
<name>A0ABW3UV04_9BACL</name>
<dbReference type="RefSeq" id="WP_345587500.1">
    <property type="nucleotide sequence ID" value="NZ_BAABJG010000010.1"/>
</dbReference>
<dbReference type="PANTHER" id="PTHR31118">
    <property type="entry name" value="CYCLASE-LIKE PROTEIN 2"/>
    <property type="match status" value="1"/>
</dbReference>